<comment type="caution">
    <text evidence="4">The sequence shown here is derived from an EMBL/GenBank/DDBJ whole genome shotgun (WGS) entry which is preliminary data.</text>
</comment>
<dbReference type="RefSeq" id="WP_141580303.1">
    <property type="nucleotide sequence ID" value="NZ_SPAZ01000009.1"/>
</dbReference>
<dbReference type="PANTHER" id="PTHR46844:SF1">
    <property type="entry name" value="SLR5058 PROTEIN"/>
    <property type="match status" value="1"/>
</dbReference>
<dbReference type="Pfam" id="PF22733">
    <property type="entry name" value="NNH1"/>
    <property type="match status" value="1"/>
</dbReference>
<dbReference type="Gene3D" id="3.40.50.300">
    <property type="entry name" value="P-loop containing nucleotide triphosphate hydrolases"/>
    <property type="match status" value="1"/>
</dbReference>
<reference evidence="4 5" key="1">
    <citation type="submission" date="2019-03" db="EMBL/GenBank/DDBJ databases">
        <title>Comparative genomic analyses of the sweetpotato soil rot pathogen, Streptomyces ipomoeae.</title>
        <authorList>
            <person name="Ruschel Soares N."/>
            <person name="Badger J.H."/>
            <person name="Huguet-Tapia J.C."/>
            <person name="Clark C.A."/>
            <person name="Pettis G.S."/>
        </authorList>
    </citation>
    <scope>NUCLEOTIDE SEQUENCE [LARGE SCALE GENOMIC DNA]</scope>
    <source>
        <strain evidence="4 5">88-35</strain>
    </source>
</reference>
<dbReference type="SUPFAM" id="SSF52540">
    <property type="entry name" value="P-loop containing nucleoside triphosphate hydrolases"/>
    <property type="match status" value="1"/>
</dbReference>
<evidence type="ECO:0000313" key="5">
    <source>
        <dbReference type="Proteomes" id="UP000318720"/>
    </source>
</evidence>
<organism evidence="4 5">
    <name type="scientific">Streptomyces ipomoeae</name>
    <dbReference type="NCBI Taxonomy" id="103232"/>
    <lineage>
        <taxon>Bacteria</taxon>
        <taxon>Bacillati</taxon>
        <taxon>Actinomycetota</taxon>
        <taxon>Actinomycetes</taxon>
        <taxon>Kitasatosporales</taxon>
        <taxon>Streptomycetaceae</taxon>
        <taxon>Streptomyces</taxon>
    </lineage>
</organism>
<dbReference type="PANTHER" id="PTHR46844">
    <property type="entry name" value="SLR5058 PROTEIN"/>
    <property type="match status" value="1"/>
</dbReference>
<dbReference type="InterPro" id="IPR007111">
    <property type="entry name" value="NACHT_NTPase"/>
</dbReference>
<evidence type="ECO:0000313" key="4">
    <source>
        <dbReference type="EMBL" id="TQE40087.1"/>
    </source>
</evidence>
<sequence length="1053" mass="116133">MEASAVGIRLASGAVAPLIKKLFVTEGPGAGLVDKPVRISSYVSFTSEKSTLSFADLRKLAGELVQRALKHGERPFPADEKWAVVDALTWTLYSLGDLNMTDVQAVELGHEALARRLYAARRGSARLSLDASLFFDRLLDTACLHILHFFTQRSTFVARTLVEQSRRQAELIAKVDELIARTPMTGGTDPAFEHRYLAHIATKHSHLTIYGIDLVNSPERWPLDAAYLSLQALRRAEDDEAAGPDGTRIASPATALPAEQALADHDRVLLRGVAGSGKTTLVQWLAVTTARGERGDRVPFVLPLRTLIRHPGGLPAPDAFLAAVRVPFHATQPDGWADRVLTARRGLLLVDGIDEIPERERERTRRWLRDLLEVYPGNQWLVTSRPSAVREDWLTPDGFTQFALAPMSRDDVAAFIARWHTAARLDARDADRLDGYERSLVDAVRTKPDLGRLATNPLMCGLICALHRDRRGYLPHGRQELYDAALSMLLSRRDEERDVFAPGDRSDGGRPPGADGIRLTELPQIQLLQRLAYWLIRNNQSEMDHDRAVRIIADVLPSLPAAATQGDAEQILRHLLVRSGLLREPTLGTVEFVHRTFQDYLGAKAAVEDGDFGLLVRNAVDEQWADVIRMAVAHARPRERAELLRDLTASAADITDKAKSTRVRLLALASLEHATQLDPTVRATVEQNTLPLIPPRTTEEARLLATCGPLVLELLPGPDGLTDDEARGVAVTASLIGTDTAVPVLARFRTHPAVGVRAQLTWSWHRFDTRRYAEEIIAHLPGDDLYFTAHSAEHLRTLRELGGRAKLQVVGDIDSSRLRAALPPHRLRNLVIRDNLVLGDLDFLSGQDELTHLDISGGTPLLEDLAPLAELPLTWLALDSLPGLEKPGALHSLAACATLEALDLGLPLHAHSLDEALPRDLPLEYLRFTKGALRFTGLRGLSRMHSVKQLSLAKLPERLTPDDFAEISRMPALTELRVNWGATGWEAAPVLPGITSLRLNNFSGNEDVSKLRDLLPGLRRVTIHLAPEVTDVPEHALDLLPMTPVIEKTDTVL</sequence>
<dbReference type="InterPro" id="IPR032675">
    <property type="entry name" value="LRR_dom_sf"/>
</dbReference>
<dbReference type="SUPFAM" id="SSF52047">
    <property type="entry name" value="RNI-like"/>
    <property type="match status" value="1"/>
</dbReference>
<feature type="domain" description="NACHT" evidence="3">
    <location>
        <begin position="266"/>
        <end position="608"/>
    </location>
</feature>
<dbReference type="PROSITE" id="PS50837">
    <property type="entry name" value="NACHT"/>
    <property type="match status" value="1"/>
</dbReference>
<keyword evidence="2" id="KW-0067">ATP-binding</keyword>
<dbReference type="InterPro" id="IPR054547">
    <property type="entry name" value="NNH1"/>
</dbReference>
<dbReference type="EMBL" id="SPAZ01000009">
    <property type="protein sequence ID" value="TQE40087.1"/>
    <property type="molecule type" value="Genomic_DNA"/>
</dbReference>
<dbReference type="Proteomes" id="UP000318720">
    <property type="component" value="Unassembled WGS sequence"/>
</dbReference>
<proteinExistence type="predicted"/>
<accession>A0AAE8WA90</accession>
<name>A0AAE8WA90_9ACTN</name>
<dbReference type="InterPro" id="IPR027417">
    <property type="entry name" value="P-loop_NTPase"/>
</dbReference>
<keyword evidence="1" id="KW-0547">Nucleotide-binding</keyword>
<evidence type="ECO:0000256" key="1">
    <source>
        <dbReference type="ARBA" id="ARBA00022741"/>
    </source>
</evidence>
<evidence type="ECO:0000259" key="3">
    <source>
        <dbReference type="PROSITE" id="PS50837"/>
    </source>
</evidence>
<dbReference type="GO" id="GO:0005524">
    <property type="term" value="F:ATP binding"/>
    <property type="evidence" value="ECO:0007669"/>
    <property type="project" value="UniProtKB-KW"/>
</dbReference>
<protein>
    <submittedName>
        <fullName evidence="4">NACHT domain-containing protein</fullName>
    </submittedName>
</protein>
<dbReference type="Pfam" id="PF05729">
    <property type="entry name" value="NACHT"/>
    <property type="match status" value="1"/>
</dbReference>
<dbReference type="AlphaFoldDB" id="A0AAE8WA90"/>
<gene>
    <name evidence="4" type="ORF">Sipo8835_00695</name>
</gene>
<dbReference type="Gene3D" id="3.80.10.10">
    <property type="entry name" value="Ribonuclease Inhibitor"/>
    <property type="match status" value="1"/>
</dbReference>
<evidence type="ECO:0000256" key="2">
    <source>
        <dbReference type="ARBA" id="ARBA00022840"/>
    </source>
</evidence>